<name>A0A1F6GAE1_9PROT</name>
<evidence type="ECO:0000313" key="1">
    <source>
        <dbReference type="EMBL" id="OGG95070.1"/>
    </source>
</evidence>
<dbReference type="EMBL" id="MFNE01000027">
    <property type="protein sequence ID" value="OGG95070.1"/>
    <property type="molecule type" value="Genomic_DNA"/>
</dbReference>
<dbReference type="Proteomes" id="UP000178449">
    <property type="component" value="Unassembled WGS sequence"/>
</dbReference>
<sequence>MVKKKTGSTVNLRGADVERLQLIQALEAGPSLSATLDNLIQSVSLPDDFLALSVPELKGVALSDQSLDILNQISGKSSGKPTQPEALRLLIDEYCRQHRIKPKFAAFKAFKMDISDSTHFALSLLQLPTYTPLKAFFSPSGARWSDEDWTDADQRLFEQITSEGKEIKIPKLATELAGTSLLGRLAELGLPVRQQAEGL</sequence>
<organism evidence="1 2">
    <name type="scientific">Candidatus Lambdaproteobacteria bacterium RIFOXYD2_FULL_50_16</name>
    <dbReference type="NCBI Taxonomy" id="1817772"/>
    <lineage>
        <taxon>Bacteria</taxon>
        <taxon>Pseudomonadati</taxon>
        <taxon>Pseudomonadota</taxon>
        <taxon>Candidatus Lambdaproteobacteria</taxon>
    </lineage>
</organism>
<protein>
    <submittedName>
        <fullName evidence="1">Uncharacterized protein</fullName>
    </submittedName>
</protein>
<gene>
    <name evidence="1" type="ORF">A2527_10160</name>
</gene>
<evidence type="ECO:0000313" key="2">
    <source>
        <dbReference type="Proteomes" id="UP000178449"/>
    </source>
</evidence>
<comment type="caution">
    <text evidence="1">The sequence shown here is derived from an EMBL/GenBank/DDBJ whole genome shotgun (WGS) entry which is preliminary data.</text>
</comment>
<reference evidence="1 2" key="1">
    <citation type="journal article" date="2016" name="Nat. Commun.">
        <title>Thousands of microbial genomes shed light on interconnected biogeochemical processes in an aquifer system.</title>
        <authorList>
            <person name="Anantharaman K."/>
            <person name="Brown C.T."/>
            <person name="Hug L.A."/>
            <person name="Sharon I."/>
            <person name="Castelle C.J."/>
            <person name="Probst A.J."/>
            <person name="Thomas B.C."/>
            <person name="Singh A."/>
            <person name="Wilkins M.J."/>
            <person name="Karaoz U."/>
            <person name="Brodie E.L."/>
            <person name="Williams K.H."/>
            <person name="Hubbard S.S."/>
            <person name="Banfield J.F."/>
        </authorList>
    </citation>
    <scope>NUCLEOTIDE SEQUENCE [LARGE SCALE GENOMIC DNA]</scope>
</reference>
<proteinExistence type="predicted"/>
<dbReference type="AlphaFoldDB" id="A0A1F6GAE1"/>
<accession>A0A1F6GAE1</accession>